<keyword evidence="1" id="KW-0233">DNA recombination</keyword>
<feature type="domain" description="Tyr recombinase" evidence="2">
    <location>
        <begin position="253"/>
        <end position="433"/>
    </location>
</feature>
<dbReference type="PROSITE" id="PS51898">
    <property type="entry name" value="TYR_RECOMBINASE"/>
    <property type="match status" value="1"/>
</dbReference>
<evidence type="ECO:0000256" key="1">
    <source>
        <dbReference type="ARBA" id="ARBA00023172"/>
    </source>
</evidence>
<dbReference type="Gene3D" id="1.10.443.10">
    <property type="entry name" value="Intergrase catalytic core"/>
    <property type="match status" value="1"/>
</dbReference>
<name>A0A4Y8IFU0_9BACI</name>
<dbReference type="InterPro" id="IPR002104">
    <property type="entry name" value="Integrase_catalytic"/>
</dbReference>
<dbReference type="GO" id="GO:0003677">
    <property type="term" value="F:DNA binding"/>
    <property type="evidence" value="ECO:0007669"/>
    <property type="project" value="InterPro"/>
</dbReference>
<dbReference type="EMBL" id="SOPW01000023">
    <property type="protein sequence ID" value="TFB13672.1"/>
    <property type="molecule type" value="Genomic_DNA"/>
</dbReference>
<dbReference type="InterPro" id="IPR013762">
    <property type="entry name" value="Integrase-like_cat_sf"/>
</dbReference>
<dbReference type="SUPFAM" id="SSF56349">
    <property type="entry name" value="DNA breaking-rejoining enzymes"/>
    <property type="match status" value="1"/>
</dbReference>
<dbReference type="InterPro" id="IPR011010">
    <property type="entry name" value="DNA_brk_join_enz"/>
</dbReference>
<keyword evidence="4" id="KW-1185">Reference proteome</keyword>
<accession>A0A4Y8IFU0</accession>
<dbReference type="InterPro" id="IPR050090">
    <property type="entry name" value="Tyrosine_recombinase_XerCD"/>
</dbReference>
<dbReference type="PANTHER" id="PTHR30349">
    <property type="entry name" value="PHAGE INTEGRASE-RELATED"/>
    <property type="match status" value="1"/>
</dbReference>
<dbReference type="Proteomes" id="UP000297975">
    <property type="component" value="Unassembled WGS sequence"/>
</dbReference>
<proteinExistence type="predicted"/>
<evidence type="ECO:0000313" key="3">
    <source>
        <dbReference type="EMBL" id="TFB13672.1"/>
    </source>
</evidence>
<evidence type="ECO:0000259" key="2">
    <source>
        <dbReference type="PROSITE" id="PS51898"/>
    </source>
</evidence>
<dbReference type="Pfam" id="PF00589">
    <property type="entry name" value="Phage_integrase"/>
    <property type="match status" value="1"/>
</dbReference>
<dbReference type="PANTHER" id="PTHR30349:SF86">
    <property type="entry name" value="INTEGRASE_RECOMBINASE AQ_AA09-RELATED"/>
    <property type="match status" value="1"/>
</dbReference>
<dbReference type="GO" id="GO:0015074">
    <property type="term" value="P:DNA integration"/>
    <property type="evidence" value="ECO:0007669"/>
    <property type="project" value="InterPro"/>
</dbReference>
<gene>
    <name evidence="3" type="ORF">E3U55_15555</name>
</gene>
<sequence>MELIKKTENEEVPLADLTDYNYISEFLSHLNIQNVGNRKYQKNIIVDFYLYHGKGWKDLTVHECHGYFDYLKRVHEFKKISEQVLIKKVKLITQYLNYLHDNKAKPLGFLNSLEQHAVIQQTHKKKTPNIRKGRLRKEKEYSRIINDFRQFLESKNYRVVENIKRVVVFERFLEEKGININTFLKDNQETLLINCIQDYEKVLSERIVKEEIKASTARVYLQSIQQFVKFLFSRNLVKQKYRIPCHLRGRSNRANEYVPKDSIIKLMNTIYDHSHHVIRDLAIFLIIVDTGCRPIEVENLTIDDFDKVERTLSFKCKKSEKRKIKISPEVIQVINDYMEIREQYHPQTKALIVNCSGQPISTSSINMIFYDANVRTFGESRYSAKAFRHTYITNALQEYSFERVAKIVGHNDWKSTNYYYYRSNQRLLANTLDYSPLKNRRK</sequence>
<evidence type="ECO:0000313" key="4">
    <source>
        <dbReference type="Proteomes" id="UP000297975"/>
    </source>
</evidence>
<dbReference type="AlphaFoldDB" id="A0A4Y8IFU0"/>
<comment type="caution">
    <text evidence="3">The sequence shown here is derived from an EMBL/GenBank/DDBJ whole genome shotgun (WGS) entry which is preliminary data.</text>
</comment>
<organism evidence="3 4">
    <name type="scientific">Filobacillus milosensis</name>
    <dbReference type="NCBI Taxonomy" id="94137"/>
    <lineage>
        <taxon>Bacteria</taxon>
        <taxon>Bacillati</taxon>
        <taxon>Bacillota</taxon>
        <taxon>Bacilli</taxon>
        <taxon>Bacillales</taxon>
        <taxon>Bacillaceae</taxon>
        <taxon>Filobacillus</taxon>
    </lineage>
</organism>
<dbReference type="GO" id="GO:0006310">
    <property type="term" value="P:DNA recombination"/>
    <property type="evidence" value="ECO:0007669"/>
    <property type="project" value="UniProtKB-KW"/>
</dbReference>
<protein>
    <submittedName>
        <fullName evidence="3">Site-specific integrase</fullName>
    </submittedName>
</protein>
<dbReference type="CDD" id="cd00397">
    <property type="entry name" value="DNA_BRE_C"/>
    <property type="match status" value="1"/>
</dbReference>
<dbReference type="RefSeq" id="WP_134341405.1">
    <property type="nucleotide sequence ID" value="NZ_SOPW01000023.1"/>
</dbReference>
<dbReference type="OrthoDB" id="2607117at2"/>
<reference evidence="3 4" key="1">
    <citation type="submission" date="2019-03" db="EMBL/GenBank/DDBJ databases">
        <authorList>
            <person name="He R.-H."/>
        </authorList>
    </citation>
    <scope>NUCLEOTIDE SEQUENCE [LARGE SCALE GENOMIC DNA]</scope>
    <source>
        <strain evidence="4">SH 714</strain>
    </source>
</reference>